<dbReference type="InterPro" id="IPR037202">
    <property type="entry name" value="ESCRT_assembly_dom"/>
</dbReference>
<evidence type="ECO:0000259" key="10">
    <source>
        <dbReference type="PROSITE" id="PS51322"/>
    </source>
</evidence>
<feature type="compositionally biased region" description="Pro residues" evidence="8">
    <location>
        <begin position="210"/>
        <end position="220"/>
    </location>
</feature>
<dbReference type="GO" id="GO:0072666">
    <property type="term" value="P:establishment of protein localization to vacuole"/>
    <property type="evidence" value="ECO:0007669"/>
    <property type="project" value="UniProtKB-ARBA"/>
</dbReference>
<keyword evidence="6" id="KW-0175">Coiled coil</keyword>
<dbReference type="CDD" id="cd11685">
    <property type="entry name" value="UEV_TSG101-like"/>
    <property type="match status" value="1"/>
</dbReference>
<dbReference type="InterPro" id="IPR008883">
    <property type="entry name" value="UEV_N"/>
</dbReference>
<dbReference type="InterPro" id="IPR016135">
    <property type="entry name" value="UBQ-conjugating_enzyme/RWD"/>
</dbReference>
<evidence type="ECO:0000259" key="9">
    <source>
        <dbReference type="PROSITE" id="PS51312"/>
    </source>
</evidence>
<evidence type="ECO:0000256" key="4">
    <source>
        <dbReference type="ARBA" id="ARBA00022753"/>
    </source>
</evidence>
<dbReference type="Pfam" id="PF05743">
    <property type="entry name" value="UEV"/>
    <property type="match status" value="1"/>
</dbReference>
<dbReference type="OrthoDB" id="306304at2759"/>
<dbReference type="Pfam" id="PF09454">
    <property type="entry name" value="Vps23_core"/>
    <property type="match status" value="1"/>
</dbReference>
<organism evidence="11 12">
    <name type="scientific">Laccaria amethystina LaAM-08-1</name>
    <dbReference type="NCBI Taxonomy" id="1095629"/>
    <lineage>
        <taxon>Eukaryota</taxon>
        <taxon>Fungi</taxon>
        <taxon>Dikarya</taxon>
        <taxon>Basidiomycota</taxon>
        <taxon>Agaricomycotina</taxon>
        <taxon>Agaricomycetes</taxon>
        <taxon>Agaricomycetidae</taxon>
        <taxon>Agaricales</taxon>
        <taxon>Agaricineae</taxon>
        <taxon>Hydnangiaceae</taxon>
        <taxon>Laccaria</taxon>
    </lineage>
</organism>
<protein>
    <recommendedName>
        <fullName evidence="13">UEV-domain-containing protein</fullName>
    </recommendedName>
</protein>
<dbReference type="PROSITE" id="PS51312">
    <property type="entry name" value="SB"/>
    <property type="match status" value="1"/>
</dbReference>
<feature type="region of interest" description="Disordered" evidence="8">
    <location>
        <begin position="141"/>
        <end position="325"/>
    </location>
</feature>
<dbReference type="GO" id="GO:0043130">
    <property type="term" value="F:ubiquitin binding"/>
    <property type="evidence" value="ECO:0007669"/>
    <property type="project" value="TreeGrafter"/>
</dbReference>
<reference evidence="11 12" key="1">
    <citation type="submission" date="2014-04" db="EMBL/GenBank/DDBJ databases">
        <authorList>
            <consortium name="DOE Joint Genome Institute"/>
            <person name="Kuo A."/>
            <person name="Kohler A."/>
            <person name="Nagy L.G."/>
            <person name="Floudas D."/>
            <person name="Copeland A."/>
            <person name="Barry K.W."/>
            <person name="Cichocki N."/>
            <person name="Veneault-Fourrey C."/>
            <person name="LaButti K."/>
            <person name="Lindquist E.A."/>
            <person name="Lipzen A."/>
            <person name="Lundell T."/>
            <person name="Morin E."/>
            <person name="Murat C."/>
            <person name="Sun H."/>
            <person name="Tunlid A."/>
            <person name="Henrissat B."/>
            <person name="Grigoriev I.V."/>
            <person name="Hibbett D.S."/>
            <person name="Martin F."/>
            <person name="Nordberg H.P."/>
            <person name="Cantor M.N."/>
            <person name="Hua S.X."/>
        </authorList>
    </citation>
    <scope>NUCLEOTIDE SEQUENCE [LARGE SCALE GENOMIC DNA]</scope>
    <source>
        <strain evidence="11 12">LaAM-08-1</strain>
    </source>
</reference>
<evidence type="ECO:0000256" key="6">
    <source>
        <dbReference type="ARBA" id="ARBA00023054"/>
    </source>
</evidence>
<dbReference type="PROSITE" id="PS51322">
    <property type="entry name" value="UEV"/>
    <property type="match status" value="1"/>
</dbReference>
<evidence type="ECO:0008006" key="13">
    <source>
        <dbReference type="Google" id="ProtNLM"/>
    </source>
</evidence>
<feature type="domain" description="SB" evidence="9">
    <location>
        <begin position="426"/>
        <end position="494"/>
    </location>
</feature>
<keyword evidence="4" id="KW-0967">Endosome</keyword>
<keyword evidence="5 7" id="KW-0653">Protein transport</keyword>
<dbReference type="GO" id="GO:0043162">
    <property type="term" value="P:ubiquitin-dependent protein catabolic process via the multivesicular body sorting pathway"/>
    <property type="evidence" value="ECO:0007669"/>
    <property type="project" value="UniProtKB-ARBA"/>
</dbReference>
<comment type="subcellular location">
    <subcellularLocation>
        <location evidence="1">Endosome</location>
    </subcellularLocation>
</comment>
<dbReference type="PANTHER" id="PTHR23306">
    <property type="entry name" value="TUMOR SUSCEPTIBILITY GENE 101 PROTEIN-RELATED"/>
    <property type="match status" value="1"/>
</dbReference>
<dbReference type="HOGENOM" id="CLU_017548_2_0_1"/>
<dbReference type="AlphaFoldDB" id="A0A0C9X8X0"/>
<feature type="domain" description="UEV" evidence="10">
    <location>
        <begin position="3"/>
        <end position="148"/>
    </location>
</feature>
<comment type="similarity">
    <text evidence="2">Belongs to the ubiquitin-conjugating enzyme family. UEV subfamily.</text>
</comment>
<evidence type="ECO:0000256" key="7">
    <source>
        <dbReference type="PROSITE-ProRule" id="PRU00644"/>
    </source>
</evidence>
<dbReference type="Gene3D" id="3.10.110.10">
    <property type="entry name" value="Ubiquitin Conjugating Enzyme"/>
    <property type="match status" value="1"/>
</dbReference>
<evidence type="ECO:0000256" key="2">
    <source>
        <dbReference type="ARBA" id="ARBA00009594"/>
    </source>
</evidence>
<dbReference type="EMBL" id="KN838541">
    <property type="protein sequence ID" value="KIK08665.1"/>
    <property type="molecule type" value="Genomic_DNA"/>
</dbReference>
<evidence type="ECO:0000313" key="12">
    <source>
        <dbReference type="Proteomes" id="UP000054477"/>
    </source>
</evidence>
<dbReference type="InterPro" id="IPR052070">
    <property type="entry name" value="ESCRT-I_UEV_domain"/>
</dbReference>
<name>A0A0C9X8X0_9AGAR</name>
<dbReference type="PANTHER" id="PTHR23306:SF3">
    <property type="entry name" value="TUMOR SUPPRESSOR PROTEIN 101"/>
    <property type="match status" value="1"/>
</dbReference>
<feature type="compositionally biased region" description="Polar residues" evidence="8">
    <location>
        <begin position="222"/>
        <end position="234"/>
    </location>
</feature>
<dbReference type="InterPro" id="IPR017916">
    <property type="entry name" value="SB_dom"/>
</dbReference>
<keyword evidence="12" id="KW-1185">Reference proteome</keyword>
<sequence length="499" mass="55503">MSTLTQKWLRQNLHSYSQKDRVYSDINAALARFQTLRPKSDIYTFDDGRTQLLLCIHGLLPISFRQASYNIPISVWLPRQYPQQPPIPYVVPTTDMLVKPGPYVDVSGRCNPEYIQHWERKYEGCSLSALFEALQDQFSREPPVYSKPKQQPLTAYSSHNGNSYAVTTPPPLPRAAPSSSSSSPPPPIPIRPADLPSNSSEFQTFTARPLSPPPLPPPPHFNHSTPSTLNQQSWYVPPARPAASFPPVQTPTTQHRPNESRLSLSPPPPPPPLPPPHFAPPMRLPESNSAPTPARNPQPPIADLLDGDADVSREGNSIQSPMPPPRPLNPELLSLHTQVHAKLTSELDSLTQALALDAERLRAHQSDLLSGEPAIHDEMARLEAVRDVCRNVAYRTNGAVQQVEANISELRRKGDPEVDELICSTSIVHNQLINLIADDNSIEDTVYHLHRALNTGRIDLERFLRTTRVLAEEQFMKRALIEKILTGISTLSAPIAPWA</sequence>
<feature type="compositionally biased region" description="Pro residues" evidence="8">
    <location>
        <begin position="265"/>
        <end position="283"/>
    </location>
</feature>
<evidence type="ECO:0000256" key="5">
    <source>
        <dbReference type="ARBA" id="ARBA00022927"/>
    </source>
</evidence>
<feature type="compositionally biased region" description="Polar residues" evidence="8">
    <location>
        <begin position="148"/>
        <end position="166"/>
    </location>
</feature>
<evidence type="ECO:0000256" key="8">
    <source>
        <dbReference type="SAM" id="MobiDB-lite"/>
    </source>
</evidence>
<dbReference type="SUPFAM" id="SSF54495">
    <property type="entry name" value="UBC-like"/>
    <property type="match status" value="1"/>
</dbReference>
<evidence type="ECO:0000313" key="11">
    <source>
        <dbReference type="EMBL" id="KIK08665.1"/>
    </source>
</evidence>
<reference evidence="12" key="2">
    <citation type="submission" date="2015-01" db="EMBL/GenBank/DDBJ databases">
        <title>Evolutionary Origins and Diversification of the Mycorrhizal Mutualists.</title>
        <authorList>
            <consortium name="DOE Joint Genome Institute"/>
            <consortium name="Mycorrhizal Genomics Consortium"/>
            <person name="Kohler A."/>
            <person name="Kuo A."/>
            <person name="Nagy L.G."/>
            <person name="Floudas D."/>
            <person name="Copeland A."/>
            <person name="Barry K.W."/>
            <person name="Cichocki N."/>
            <person name="Veneault-Fourrey C."/>
            <person name="LaButti K."/>
            <person name="Lindquist E.A."/>
            <person name="Lipzen A."/>
            <person name="Lundell T."/>
            <person name="Morin E."/>
            <person name="Murat C."/>
            <person name="Riley R."/>
            <person name="Ohm R."/>
            <person name="Sun H."/>
            <person name="Tunlid A."/>
            <person name="Henrissat B."/>
            <person name="Grigoriev I.V."/>
            <person name="Hibbett D.S."/>
            <person name="Martin F."/>
        </authorList>
    </citation>
    <scope>NUCLEOTIDE SEQUENCE [LARGE SCALE GENOMIC DNA]</scope>
    <source>
        <strain evidence="12">LaAM-08-1</strain>
    </source>
</reference>
<proteinExistence type="inferred from homology"/>
<dbReference type="Gene3D" id="6.10.140.820">
    <property type="match status" value="1"/>
</dbReference>
<evidence type="ECO:0000256" key="3">
    <source>
        <dbReference type="ARBA" id="ARBA00022448"/>
    </source>
</evidence>
<dbReference type="GO" id="GO:0000813">
    <property type="term" value="C:ESCRT I complex"/>
    <property type="evidence" value="ECO:0007669"/>
    <property type="project" value="TreeGrafter"/>
</dbReference>
<evidence type="ECO:0000256" key="1">
    <source>
        <dbReference type="ARBA" id="ARBA00004177"/>
    </source>
</evidence>
<dbReference type="Proteomes" id="UP000054477">
    <property type="component" value="Unassembled WGS sequence"/>
</dbReference>
<keyword evidence="3 7" id="KW-0813">Transport</keyword>
<dbReference type="SUPFAM" id="SSF140111">
    <property type="entry name" value="Endosomal sorting complex assembly domain"/>
    <property type="match status" value="1"/>
</dbReference>
<dbReference type="STRING" id="1095629.A0A0C9X8X0"/>
<gene>
    <name evidence="11" type="ORF">K443DRAFT_658450</name>
</gene>
<dbReference type="GO" id="GO:0006886">
    <property type="term" value="P:intracellular protein transport"/>
    <property type="evidence" value="ECO:0007669"/>
    <property type="project" value="UniProtKB-ARBA"/>
</dbReference>
<accession>A0A0C9X8X0</accession>